<dbReference type="VEuPathDB" id="CryptoDB:GNI_011950"/>
<reference evidence="3" key="1">
    <citation type="submission" date="2013-12" db="EMBL/GenBank/DDBJ databases">
        <authorList>
            <person name="Omoto C.K."/>
            <person name="Sibley D."/>
            <person name="Venepally P."/>
            <person name="Hadjithomas M."/>
            <person name="Karamycheva S."/>
            <person name="Brunk B."/>
            <person name="Roos D."/>
            <person name="Caler E."/>
            <person name="Lorenzi H."/>
        </authorList>
    </citation>
    <scope>NUCLEOTIDE SEQUENCE</scope>
</reference>
<dbReference type="RefSeq" id="XP_011128837.1">
    <property type="nucleotide sequence ID" value="XM_011130535.1"/>
</dbReference>
<feature type="chain" id="PRO_5001511642" description="Transmembrane protein" evidence="2">
    <location>
        <begin position="33"/>
        <end position="795"/>
    </location>
</feature>
<dbReference type="AlphaFoldDB" id="A0A023BCQ4"/>
<evidence type="ECO:0000313" key="4">
    <source>
        <dbReference type="Proteomes" id="UP000019763"/>
    </source>
</evidence>
<feature type="region of interest" description="Disordered" evidence="1">
    <location>
        <begin position="674"/>
        <end position="795"/>
    </location>
</feature>
<evidence type="ECO:0000256" key="1">
    <source>
        <dbReference type="SAM" id="MobiDB-lite"/>
    </source>
</evidence>
<organism evidence="3 4">
    <name type="scientific">Gregarina niphandrodes</name>
    <name type="common">Septate eugregarine</name>
    <dbReference type="NCBI Taxonomy" id="110365"/>
    <lineage>
        <taxon>Eukaryota</taxon>
        <taxon>Sar</taxon>
        <taxon>Alveolata</taxon>
        <taxon>Apicomplexa</taxon>
        <taxon>Conoidasida</taxon>
        <taxon>Gregarinasina</taxon>
        <taxon>Eugregarinorida</taxon>
        <taxon>Gregarinidae</taxon>
        <taxon>Gregarina</taxon>
    </lineage>
</organism>
<comment type="caution">
    <text evidence="3">The sequence shown here is derived from an EMBL/GenBank/DDBJ whole genome shotgun (WGS) entry which is preliminary data.</text>
</comment>
<evidence type="ECO:0008006" key="5">
    <source>
        <dbReference type="Google" id="ProtNLM"/>
    </source>
</evidence>
<feature type="compositionally biased region" description="Polar residues" evidence="1">
    <location>
        <begin position="708"/>
        <end position="723"/>
    </location>
</feature>
<dbReference type="Proteomes" id="UP000019763">
    <property type="component" value="Unassembled WGS sequence"/>
</dbReference>
<evidence type="ECO:0000256" key="2">
    <source>
        <dbReference type="SAM" id="SignalP"/>
    </source>
</evidence>
<protein>
    <recommendedName>
        <fullName evidence="5">Transmembrane protein</fullName>
    </recommendedName>
</protein>
<feature type="region of interest" description="Disordered" evidence="1">
    <location>
        <begin position="376"/>
        <end position="430"/>
    </location>
</feature>
<dbReference type="GeneID" id="22910701"/>
<sequence length="795" mass="88469">MRSSPSKWKGLPACLAVFVAVPIAGPSKEVSAASERDAAVDFLGWPLPCVELPASVPQVSCAKGNAMGENAPGVGVVVRSLNRAFAAGDDDGTGALKPLEQETLVTAVRNAILKEAVKTVRRVDLDFSTCRWRWLKVAALVREKLSGGWGSDGYTEPGEVAGEAVLGRKREDGEREGGLFWALVARAESLVSRPNGLSPVWYLACVLQKVLLRGQLESYLPPPWRPGTTGWRSVKILHSAAFPHEFFRLPDAEASMEMVAASDKLGWWLHQVETNVAARGLSWTRRRHESGIRRLCATIGEPVFDAEITPWRERYSPPPGWNLSNRDFLSYLLGFTGAQSLTEVAAPRPPRQSPAVPEMVDLVDSVLRRFLRQEREAEAAMTTKTSTTKTSTTETSTTEASAMETSTADTSTMNTSAMSAPAAPSVPSAPAALAATPSRYGSRSSSKAVREQKLAALLAASLRLALEDREQPLQRVMPVHRCGWRWVHLSGLMLEWLEEKEVEELVDLARGVLGELASRQWMLACAMETFVPNRPVARAVRGLFGAASWWACDHFLHAAYFPRDVGRLPEGDAARRQIVAVTKAAHWMSRALDRFHASAFTWRPSKYVDIADWIYGTLEPQTLLSLLRLVRARLPVKPPPRVSNRQLLLALLKFAGVYKVRTDAFNRLGRQGFRHKRPADDDADCDPIHGRPLDNDDSPNGNPRKRNPQNYQADHTQTWNLQERNPGERDPREPDSREPDPREPDPREPDPRKPDPRKPDPRKPDPRERESYLGRLPLKKRIMTYYSDDGPPRQV</sequence>
<name>A0A023BCQ4_GRENI</name>
<proteinExistence type="predicted"/>
<keyword evidence="4" id="KW-1185">Reference proteome</keyword>
<keyword evidence="2" id="KW-0732">Signal</keyword>
<evidence type="ECO:0000313" key="3">
    <source>
        <dbReference type="EMBL" id="EZG85286.1"/>
    </source>
</evidence>
<feature type="signal peptide" evidence="2">
    <location>
        <begin position="1"/>
        <end position="32"/>
    </location>
</feature>
<gene>
    <name evidence="3" type="ORF">GNI_011950</name>
</gene>
<feature type="compositionally biased region" description="Low complexity" evidence="1">
    <location>
        <begin position="379"/>
        <end position="430"/>
    </location>
</feature>
<accession>A0A023BCQ4</accession>
<feature type="compositionally biased region" description="Basic and acidic residues" evidence="1">
    <location>
        <begin position="725"/>
        <end position="772"/>
    </location>
</feature>
<dbReference type="EMBL" id="AFNH02000088">
    <property type="protein sequence ID" value="EZG85286.1"/>
    <property type="molecule type" value="Genomic_DNA"/>
</dbReference>